<comment type="subcellular location">
    <subcellularLocation>
        <location evidence="1">Cell membrane</location>
        <topology evidence="1">Multi-pass membrane protein</topology>
    </subcellularLocation>
</comment>
<evidence type="ECO:0000256" key="8">
    <source>
        <dbReference type="SAM" id="Phobius"/>
    </source>
</evidence>
<dbReference type="SMART" id="SM00382">
    <property type="entry name" value="AAA"/>
    <property type="match status" value="1"/>
</dbReference>
<feature type="transmembrane region" description="Helical" evidence="8">
    <location>
        <begin position="194"/>
        <end position="222"/>
    </location>
</feature>
<dbReference type="GO" id="GO:0005886">
    <property type="term" value="C:plasma membrane"/>
    <property type="evidence" value="ECO:0007669"/>
    <property type="project" value="UniProtKB-SubCell"/>
</dbReference>
<evidence type="ECO:0000256" key="6">
    <source>
        <dbReference type="ARBA" id="ARBA00023136"/>
    </source>
</evidence>
<keyword evidence="6 8" id="KW-0472">Membrane</keyword>
<dbReference type="RefSeq" id="WP_231443481.1">
    <property type="nucleotide sequence ID" value="NZ_JAJOMB010000009.1"/>
</dbReference>
<dbReference type="InterPro" id="IPR011527">
    <property type="entry name" value="ABC1_TM_dom"/>
</dbReference>
<dbReference type="EMBL" id="JAJOMB010000009">
    <property type="protein sequence ID" value="MCD5312845.1"/>
    <property type="molecule type" value="Genomic_DNA"/>
</dbReference>
<dbReference type="Proteomes" id="UP001138997">
    <property type="component" value="Unassembled WGS sequence"/>
</dbReference>
<dbReference type="GO" id="GO:0016887">
    <property type="term" value="F:ATP hydrolysis activity"/>
    <property type="evidence" value="ECO:0007669"/>
    <property type="project" value="InterPro"/>
</dbReference>
<keyword evidence="2 8" id="KW-0812">Transmembrane</keyword>
<sequence>MDTTTVKPEPAASGPSSDETPPQTVLPELRAAWWETGATRRAEAKITGILAELPYLTGHAVAVAWRADRLRTLLVGGATVAGGVMSTFGLLSTQQVLVELFGSGPTPDRVRAAAPALLMLALIATVRGVLAIVVGHAQSGLAPRVRQSTQREFFEATSAVRLEAFDAEAFSDDMERASHGGPNMNAMVRSTADALAGLVNLTAVAVAVLVINPLLLLALLVATLPPAYAALRSGNLEFSSWLASSVRNRRLWILRSQLADRNSAPELRSYGLRRFLLGQYDMVMTAQTAEELRLARRVTLTTAFGAALGGLALVGVWVLLGTLLLSGRIPLSAAVTCVVAVQAAQNALSTLTYQLEGIFESGHFVREHLGFLERAKDYSPATAERPDRLPTGPLSRLEVRDATLLYPDRESAAVDHVSLSITAGQTVALVGENGSGKSTLAAMIAGLRSPTAGVLCWNQTPYEQLDQSALTARICVVLQEHHKWPYTAATNIAMGDIETEPSRPRIEQAARRATAHETINELPKGYQTLLDRTFKEGQDLSGGQWQRITAARGFYRDADLLIMDEPSSALDPRAEDALFQDLRARQGVGTTILITHRLANVRHADQIYVMHEGALVESGTHDELLRVPGRYADLFTLQAAGYQG</sequence>
<evidence type="ECO:0000259" key="9">
    <source>
        <dbReference type="PROSITE" id="PS50893"/>
    </source>
</evidence>
<dbReference type="SUPFAM" id="SSF52540">
    <property type="entry name" value="P-loop containing nucleoside triphosphate hydrolases"/>
    <property type="match status" value="1"/>
</dbReference>
<evidence type="ECO:0000256" key="2">
    <source>
        <dbReference type="ARBA" id="ARBA00022692"/>
    </source>
</evidence>
<evidence type="ECO:0000313" key="11">
    <source>
        <dbReference type="EMBL" id="MCD5312845.1"/>
    </source>
</evidence>
<keyword evidence="4 11" id="KW-0067">ATP-binding</keyword>
<organism evidence="11 12">
    <name type="scientific">Kineosporia babensis</name>
    <dbReference type="NCBI Taxonomy" id="499548"/>
    <lineage>
        <taxon>Bacteria</taxon>
        <taxon>Bacillati</taxon>
        <taxon>Actinomycetota</taxon>
        <taxon>Actinomycetes</taxon>
        <taxon>Kineosporiales</taxon>
        <taxon>Kineosporiaceae</taxon>
        <taxon>Kineosporia</taxon>
    </lineage>
</organism>
<gene>
    <name evidence="11" type="ORF">LR394_18210</name>
</gene>
<reference evidence="11" key="1">
    <citation type="submission" date="2021-11" db="EMBL/GenBank/DDBJ databases">
        <title>Streptomyces corallinus and Kineosporia corallina sp. nov., two new coral-derived marine actinobacteria.</title>
        <authorList>
            <person name="Buangrab K."/>
            <person name="Sutthacheep M."/>
            <person name="Yeemin T."/>
            <person name="Harunari E."/>
            <person name="Igarashi Y."/>
            <person name="Sripreechasak P."/>
            <person name="Kanchanasin P."/>
            <person name="Tanasupawat S."/>
            <person name="Phongsopitanun W."/>
        </authorList>
    </citation>
    <scope>NUCLEOTIDE SEQUENCE</scope>
    <source>
        <strain evidence="11">JCM 31032</strain>
    </source>
</reference>
<evidence type="ECO:0000256" key="5">
    <source>
        <dbReference type="ARBA" id="ARBA00022989"/>
    </source>
</evidence>
<comment type="caution">
    <text evidence="11">The sequence shown here is derived from an EMBL/GenBank/DDBJ whole genome shotgun (WGS) entry which is preliminary data.</text>
</comment>
<keyword evidence="3" id="KW-0547">Nucleotide-binding</keyword>
<dbReference type="PROSITE" id="PS50893">
    <property type="entry name" value="ABC_TRANSPORTER_2"/>
    <property type="match status" value="1"/>
</dbReference>
<dbReference type="Pfam" id="PF00005">
    <property type="entry name" value="ABC_tran"/>
    <property type="match status" value="1"/>
</dbReference>
<keyword evidence="5 8" id="KW-1133">Transmembrane helix</keyword>
<dbReference type="Gene3D" id="3.40.50.300">
    <property type="entry name" value="P-loop containing nucleotide triphosphate hydrolases"/>
    <property type="match status" value="1"/>
</dbReference>
<proteinExistence type="predicted"/>
<keyword evidence="12" id="KW-1185">Reference proteome</keyword>
<dbReference type="InterPro" id="IPR039421">
    <property type="entry name" value="Type_1_exporter"/>
</dbReference>
<protein>
    <submittedName>
        <fullName evidence="11">ABC transporter ATP-binding protein/permease</fullName>
    </submittedName>
</protein>
<evidence type="ECO:0000313" key="12">
    <source>
        <dbReference type="Proteomes" id="UP001138997"/>
    </source>
</evidence>
<dbReference type="PANTHER" id="PTHR43394">
    <property type="entry name" value="ATP-DEPENDENT PERMEASE MDL1, MITOCHONDRIAL"/>
    <property type="match status" value="1"/>
</dbReference>
<feature type="transmembrane region" description="Helical" evidence="8">
    <location>
        <begin position="303"/>
        <end position="325"/>
    </location>
</feature>
<dbReference type="GO" id="GO:0005524">
    <property type="term" value="F:ATP binding"/>
    <property type="evidence" value="ECO:0007669"/>
    <property type="project" value="UniProtKB-KW"/>
</dbReference>
<evidence type="ECO:0000256" key="1">
    <source>
        <dbReference type="ARBA" id="ARBA00004651"/>
    </source>
</evidence>
<dbReference type="PROSITE" id="PS50929">
    <property type="entry name" value="ABC_TM1F"/>
    <property type="match status" value="1"/>
</dbReference>
<evidence type="ECO:0000259" key="10">
    <source>
        <dbReference type="PROSITE" id="PS50929"/>
    </source>
</evidence>
<dbReference type="InterPro" id="IPR003593">
    <property type="entry name" value="AAA+_ATPase"/>
</dbReference>
<dbReference type="InterPro" id="IPR003439">
    <property type="entry name" value="ABC_transporter-like_ATP-bd"/>
</dbReference>
<evidence type="ECO:0000256" key="3">
    <source>
        <dbReference type="ARBA" id="ARBA00022741"/>
    </source>
</evidence>
<feature type="transmembrane region" description="Helical" evidence="8">
    <location>
        <begin position="112"/>
        <end position="134"/>
    </location>
</feature>
<feature type="transmembrane region" description="Helical" evidence="8">
    <location>
        <begin position="73"/>
        <end position="92"/>
    </location>
</feature>
<feature type="compositionally biased region" description="Polar residues" evidence="7">
    <location>
        <begin position="14"/>
        <end position="23"/>
    </location>
</feature>
<evidence type="ECO:0000256" key="7">
    <source>
        <dbReference type="SAM" id="MobiDB-lite"/>
    </source>
</evidence>
<dbReference type="PANTHER" id="PTHR43394:SF1">
    <property type="entry name" value="ATP-BINDING CASSETTE SUB-FAMILY B MEMBER 10, MITOCHONDRIAL"/>
    <property type="match status" value="1"/>
</dbReference>
<evidence type="ECO:0000256" key="4">
    <source>
        <dbReference type="ARBA" id="ARBA00022840"/>
    </source>
</evidence>
<dbReference type="Gene3D" id="1.20.1560.10">
    <property type="entry name" value="ABC transporter type 1, transmembrane domain"/>
    <property type="match status" value="1"/>
</dbReference>
<accession>A0A9X1NEZ7</accession>
<feature type="domain" description="ABC transmembrane type-1" evidence="10">
    <location>
        <begin position="73"/>
        <end position="355"/>
    </location>
</feature>
<dbReference type="InterPro" id="IPR027417">
    <property type="entry name" value="P-loop_NTPase"/>
</dbReference>
<dbReference type="AlphaFoldDB" id="A0A9X1NEZ7"/>
<dbReference type="InterPro" id="IPR036640">
    <property type="entry name" value="ABC1_TM_sf"/>
</dbReference>
<name>A0A9X1NEZ7_9ACTN</name>
<feature type="region of interest" description="Disordered" evidence="7">
    <location>
        <begin position="1"/>
        <end position="24"/>
    </location>
</feature>
<feature type="domain" description="ABC transporter" evidence="9">
    <location>
        <begin position="399"/>
        <end position="637"/>
    </location>
</feature>
<dbReference type="SUPFAM" id="SSF90123">
    <property type="entry name" value="ABC transporter transmembrane region"/>
    <property type="match status" value="1"/>
</dbReference>
<dbReference type="GO" id="GO:0015421">
    <property type="term" value="F:ABC-type oligopeptide transporter activity"/>
    <property type="evidence" value="ECO:0007669"/>
    <property type="project" value="TreeGrafter"/>
</dbReference>